<organism evidence="2 3">
    <name type="scientific">Lederbergia lenta</name>
    <name type="common">Bacillus lentus</name>
    <dbReference type="NCBI Taxonomy" id="1467"/>
    <lineage>
        <taxon>Bacteria</taxon>
        <taxon>Bacillati</taxon>
        <taxon>Bacillota</taxon>
        <taxon>Bacilli</taxon>
        <taxon>Bacillales</taxon>
        <taxon>Bacillaceae</taxon>
        <taxon>Lederbergia</taxon>
    </lineage>
</organism>
<dbReference type="Proteomes" id="UP000249134">
    <property type="component" value="Chromosome 1"/>
</dbReference>
<protein>
    <submittedName>
        <fullName evidence="2">Protein of uncharacterized function (DUF2726)</fullName>
    </submittedName>
</protein>
<dbReference type="KEGG" id="blen:NCTC4824_02507"/>
<evidence type="ECO:0000259" key="1">
    <source>
        <dbReference type="Pfam" id="PF10881"/>
    </source>
</evidence>
<feature type="domain" description="DUF2726" evidence="1">
    <location>
        <begin position="158"/>
        <end position="231"/>
    </location>
</feature>
<evidence type="ECO:0000313" key="3">
    <source>
        <dbReference type="Proteomes" id="UP000249134"/>
    </source>
</evidence>
<reference evidence="2 3" key="1">
    <citation type="submission" date="2018-06" db="EMBL/GenBank/DDBJ databases">
        <authorList>
            <consortium name="Pathogen Informatics"/>
            <person name="Doyle S."/>
        </authorList>
    </citation>
    <scope>NUCLEOTIDE SEQUENCE [LARGE SCALE GENOMIC DNA]</scope>
    <source>
        <strain evidence="2 3">NCTC4824</strain>
    </source>
</reference>
<dbReference type="InterPro" id="IPR024402">
    <property type="entry name" value="DUF2726"/>
</dbReference>
<dbReference type="Gene3D" id="3.40.960.10">
    <property type="entry name" value="VSR Endonuclease"/>
    <property type="match status" value="1"/>
</dbReference>
<dbReference type="AlphaFoldDB" id="A0A2X4W9K0"/>
<dbReference type="RefSeq" id="WP_231955821.1">
    <property type="nucleotide sequence ID" value="NZ_LS483476.1"/>
</dbReference>
<accession>A0A2X4W9K0</accession>
<name>A0A2X4W9K0_LEDLE</name>
<proteinExistence type="predicted"/>
<sequence length="244" mass="29060">MHLIKRKTVSAAPFENYINFIQSLKKRWKNKFIKAYIIDCDKILKPYVWSTGNHITEQSEKTSPNHQKYLDFLEKNRKDIAFIGRYKAMRTKGMHLCTRGHEWFIQPIKVKNGETCPKCKRKSKESHGANLITDLLEEKKIQFVKEMCLDRLGSEKRLYLDFLVCKNHYPLFAIEFNGKQHYSPLRNEFFGGPKGFAERKKRDWIKRKTCWNIGLPVVDIPYTESKEQIQETMDYFLDLFEVNH</sequence>
<gene>
    <name evidence="2" type="ORF">NCTC4824_02507</name>
</gene>
<evidence type="ECO:0000313" key="2">
    <source>
        <dbReference type="EMBL" id="SQI59861.1"/>
    </source>
</evidence>
<keyword evidence="3" id="KW-1185">Reference proteome</keyword>
<dbReference type="EMBL" id="LS483476">
    <property type="protein sequence ID" value="SQI59861.1"/>
    <property type="molecule type" value="Genomic_DNA"/>
</dbReference>
<dbReference type="Pfam" id="PF10881">
    <property type="entry name" value="DUF2726"/>
    <property type="match status" value="1"/>
</dbReference>